<dbReference type="HOGENOM" id="CLU_077328_0_0_11"/>
<reference evidence="2 3" key="1">
    <citation type="journal article" date="2010" name="Stand. Genomic Sci.">
        <title>Complete genome sequence of Intrasporangium calvum type strain (7 KIP).</title>
        <authorList>
            <person name="Del Rio T.G."/>
            <person name="Chertkov O."/>
            <person name="Yasawong M."/>
            <person name="Lucas S."/>
            <person name="Deshpande S."/>
            <person name="Cheng J.F."/>
            <person name="Detter C."/>
            <person name="Tapia R."/>
            <person name="Han C."/>
            <person name="Goodwin L."/>
            <person name="Pitluck S."/>
            <person name="Liolios K."/>
            <person name="Ivanova N."/>
            <person name="Mavromatis K."/>
            <person name="Pati A."/>
            <person name="Chen A."/>
            <person name="Palaniappan K."/>
            <person name="Land M."/>
            <person name="Hauser L."/>
            <person name="Chang Y.J."/>
            <person name="Jeffries C.D."/>
            <person name="Rohde M."/>
            <person name="Pukall R."/>
            <person name="Sikorski J."/>
            <person name="Goker M."/>
            <person name="Woyke T."/>
            <person name="Bristow J."/>
            <person name="Eisen J.A."/>
            <person name="Markowitz V."/>
            <person name="Hugenholtz P."/>
            <person name="Kyrpides N.C."/>
            <person name="Klenk H.P."/>
            <person name="Lapidus A."/>
        </authorList>
    </citation>
    <scope>NUCLEOTIDE SEQUENCE [LARGE SCALE GENOMIC DNA]</scope>
    <source>
        <strain evidence="3">ATCC 23552 / DSM 43043 / JCM 3097 / NBRC 12989 / 7 KIP</strain>
    </source>
</reference>
<accession>E6SAV4</accession>
<evidence type="ECO:0000256" key="1">
    <source>
        <dbReference type="SAM" id="Phobius"/>
    </source>
</evidence>
<keyword evidence="1" id="KW-1133">Transmembrane helix</keyword>
<dbReference type="Proteomes" id="UP000008914">
    <property type="component" value="Chromosome"/>
</dbReference>
<protein>
    <recommendedName>
        <fullName evidence="4">DUF929 domain-containing protein</fullName>
    </recommendedName>
</protein>
<dbReference type="eggNOG" id="ENOG5030WW9">
    <property type="taxonomic scope" value="Bacteria"/>
</dbReference>
<dbReference type="OrthoDB" id="154333at2"/>
<evidence type="ECO:0008006" key="4">
    <source>
        <dbReference type="Google" id="ProtNLM"/>
    </source>
</evidence>
<dbReference type="STRING" id="710696.Intca_2920"/>
<name>E6SAV4_INTC7</name>
<keyword evidence="1" id="KW-0472">Membrane</keyword>
<dbReference type="InterPro" id="IPR009272">
    <property type="entry name" value="DUF929"/>
</dbReference>
<keyword evidence="1" id="KW-0812">Transmembrane</keyword>
<gene>
    <name evidence="2" type="ordered locus">Intca_2920</name>
</gene>
<proteinExistence type="predicted"/>
<dbReference type="EMBL" id="CP002343">
    <property type="protein sequence ID" value="ADU49415.1"/>
    <property type="molecule type" value="Genomic_DNA"/>
</dbReference>
<dbReference type="KEGG" id="ica:Intca_2920"/>
<evidence type="ECO:0000313" key="2">
    <source>
        <dbReference type="EMBL" id="ADU49415.1"/>
    </source>
</evidence>
<keyword evidence="3" id="KW-1185">Reference proteome</keyword>
<sequence length="293" mass="30498">MGCPVGKSNRAEVTARAAEMRAAQARKERQQKQMIAAAVAVVVVIIAVAVGVAIANNKSTGDPGATTTGSAAAFIPKLAAIPAATFDAAGAPADANAIPQKVEGGQVLTADGKPRMIYVGAEFCPYCASERWAIVAALSRFGSFEGLAPTRSATNDGNIPTITFTKSTYTSDYLTFNAWETKDREFKPLQTLPADVDALFKRYNPEGGIPWTFYGTHELPGSGIPLQPFLEHTGDNGWNEIVAQMETGTGNVGKSVDASANMIAAQVCQLTGGQPANVCTSTGVTAAAALVQK</sequence>
<feature type="transmembrane region" description="Helical" evidence="1">
    <location>
        <begin position="34"/>
        <end position="55"/>
    </location>
</feature>
<dbReference type="AlphaFoldDB" id="E6SAV4"/>
<dbReference type="Pfam" id="PF06053">
    <property type="entry name" value="DUF929"/>
    <property type="match status" value="1"/>
</dbReference>
<organism evidence="2 3">
    <name type="scientific">Intrasporangium calvum (strain ATCC 23552 / DSM 43043 / JCM 3097 / NBRC 12989 / NCIMB 10167 / NRRL B-3866 / 7 KIP)</name>
    <dbReference type="NCBI Taxonomy" id="710696"/>
    <lineage>
        <taxon>Bacteria</taxon>
        <taxon>Bacillati</taxon>
        <taxon>Actinomycetota</taxon>
        <taxon>Actinomycetes</taxon>
        <taxon>Micrococcales</taxon>
        <taxon>Intrasporangiaceae</taxon>
        <taxon>Intrasporangium</taxon>
    </lineage>
</organism>
<evidence type="ECO:0000313" key="3">
    <source>
        <dbReference type="Proteomes" id="UP000008914"/>
    </source>
</evidence>